<comment type="similarity">
    <text evidence="1">Belongs to the sigma-70 factor family. ECF subfamily.</text>
</comment>
<name>A0A953I4W9_SYMTR</name>
<evidence type="ECO:0000313" key="9">
    <source>
        <dbReference type="Proteomes" id="UP000732377"/>
    </source>
</evidence>
<dbReference type="GO" id="GO:0016987">
    <property type="term" value="F:sigma factor activity"/>
    <property type="evidence" value="ECO:0007669"/>
    <property type="project" value="UniProtKB-KW"/>
</dbReference>
<dbReference type="RefSeq" id="WP_273380036.1">
    <property type="nucleotide sequence ID" value="NZ_JACSIR010000047.1"/>
</dbReference>
<dbReference type="NCBIfam" id="TIGR02937">
    <property type="entry name" value="sigma70-ECF"/>
    <property type="match status" value="1"/>
</dbReference>
<evidence type="ECO:0000313" key="8">
    <source>
        <dbReference type="EMBL" id="MBY6276927.1"/>
    </source>
</evidence>
<dbReference type="SUPFAM" id="SSF88946">
    <property type="entry name" value="Sigma2 domain of RNA polymerase sigma factors"/>
    <property type="match status" value="1"/>
</dbReference>
<dbReference type="PANTHER" id="PTHR43133:SF50">
    <property type="entry name" value="ECF RNA POLYMERASE SIGMA FACTOR SIGM"/>
    <property type="match status" value="1"/>
</dbReference>
<dbReference type="InterPro" id="IPR013324">
    <property type="entry name" value="RNA_pol_sigma_r3/r4-like"/>
</dbReference>
<dbReference type="InterPro" id="IPR039425">
    <property type="entry name" value="RNA_pol_sigma-70-like"/>
</dbReference>
<dbReference type="Pfam" id="PF04542">
    <property type="entry name" value="Sigma70_r2"/>
    <property type="match status" value="1"/>
</dbReference>
<evidence type="ECO:0000256" key="2">
    <source>
        <dbReference type="ARBA" id="ARBA00023015"/>
    </source>
</evidence>
<keyword evidence="2" id="KW-0805">Transcription regulation</keyword>
<proteinExistence type="inferred from homology"/>
<dbReference type="CDD" id="cd06171">
    <property type="entry name" value="Sigma70_r4"/>
    <property type="match status" value="1"/>
</dbReference>
<evidence type="ECO:0000256" key="4">
    <source>
        <dbReference type="ARBA" id="ARBA00023125"/>
    </source>
</evidence>
<dbReference type="InterPro" id="IPR007627">
    <property type="entry name" value="RNA_pol_sigma70_r2"/>
</dbReference>
<dbReference type="InterPro" id="IPR013249">
    <property type="entry name" value="RNA_pol_sigma70_r4_t2"/>
</dbReference>
<evidence type="ECO:0000259" key="6">
    <source>
        <dbReference type="Pfam" id="PF04542"/>
    </source>
</evidence>
<organism evidence="8 9">
    <name type="scientific">Symbiobacterium thermophilum</name>
    <dbReference type="NCBI Taxonomy" id="2734"/>
    <lineage>
        <taxon>Bacteria</taxon>
        <taxon>Bacillati</taxon>
        <taxon>Bacillota</taxon>
        <taxon>Clostridia</taxon>
        <taxon>Eubacteriales</taxon>
        <taxon>Symbiobacteriaceae</taxon>
        <taxon>Symbiobacterium</taxon>
    </lineage>
</organism>
<comment type="caution">
    <text evidence="8">The sequence shown here is derived from an EMBL/GenBank/DDBJ whole genome shotgun (WGS) entry which is preliminary data.</text>
</comment>
<evidence type="ECO:0000256" key="5">
    <source>
        <dbReference type="ARBA" id="ARBA00023163"/>
    </source>
</evidence>
<dbReference type="Gene3D" id="1.10.10.10">
    <property type="entry name" value="Winged helix-like DNA-binding domain superfamily/Winged helix DNA-binding domain"/>
    <property type="match status" value="1"/>
</dbReference>
<dbReference type="GO" id="GO:0006352">
    <property type="term" value="P:DNA-templated transcription initiation"/>
    <property type="evidence" value="ECO:0007669"/>
    <property type="project" value="InterPro"/>
</dbReference>
<evidence type="ECO:0000259" key="7">
    <source>
        <dbReference type="Pfam" id="PF08281"/>
    </source>
</evidence>
<dbReference type="GO" id="GO:0003677">
    <property type="term" value="F:DNA binding"/>
    <property type="evidence" value="ECO:0007669"/>
    <property type="project" value="UniProtKB-KW"/>
</dbReference>
<accession>A0A953I4W9</accession>
<keyword evidence="3" id="KW-0731">Sigma factor</keyword>
<feature type="domain" description="RNA polymerase sigma factor 70 region 4 type 2" evidence="7">
    <location>
        <begin position="105"/>
        <end position="156"/>
    </location>
</feature>
<dbReference type="Gene3D" id="1.10.1740.10">
    <property type="match status" value="1"/>
</dbReference>
<gene>
    <name evidence="8" type="ORF">CWE10_12075</name>
</gene>
<evidence type="ECO:0000256" key="3">
    <source>
        <dbReference type="ARBA" id="ARBA00023082"/>
    </source>
</evidence>
<feature type="domain" description="RNA polymerase sigma-70 region 2" evidence="6">
    <location>
        <begin position="15"/>
        <end position="82"/>
    </location>
</feature>
<dbReference type="Proteomes" id="UP000732377">
    <property type="component" value="Unassembled WGS sequence"/>
</dbReference>
<dbReference type="InterPro" id="IPR014284">
    <property type="entry name" value="RNA_pol_sigma-70_dom"/>
</dbReference>
<sequence length="169" mass="18492">MARTEAERREAFAALFSQMAPRLYRTAVGILGNPHDAADALQEAGLKAYRYFDSLADPAAGPAWLNRILINTCYDVGRSRSRAVPTGLEVVECPEGYAAPETDWQLLEALQLLPPEQRATVVLRFFQDLTIPQIAQVMAVPEGTVKSRLHASLAKLRAALASSEKEGVQ</sequence>
<keyword evidence="5" id="KW-0804">Transcription</keyword>
<dbReference type="InterPro" id="IPR013325">
    <property type="entry name" value="RNA_pol_sigma_r2"/>
</dbReference>
<dbReference type="EMBL" id="PIUK01000120">
    <property type="protein sequence ID" value="MBY6276927.1"/>
    <property type="molecule type" value="Genomic_DNA"/>
</dbReference>
<evidence type="ECO:0000256" key="1">
    <source>
        <dbReference type="ARBA" id="ARBA00010641"/>
    </source>
</evidence>
<dbReference type="InterPro" id="IPR036388">
    <property type="entry name" value="WH-like_DNA-bd_sf"/>
</dbReference>
<reference evidence="8" key="1">
    <citation type="submission" date="2017-11" db="EMBL/GenBank/DDBJ databases">
        <title>Three new genomes from thermophilic consortium.</title>
        <authorList>
            <person name="Quaggio R."/>
            <person name="Amgarten D."/>
            <person name="Setubal J.C."/>
        </authorList>
    </citation>
    <scope>NUCLEOTIDE SEQUENCE</scope>
    <source>
        <strain evidence="8">ZCTH01-B2</strain>
    </source>
</reference>
<dbReference type="AlphaFoldDB" id="A0A953I4W9"/>
<dbReference type="PANTHER" id="PTHR43133">
    <property type="entry name" value="RNA POLYMERASE ECF-TYPE SIGMA FACTO"/>
    <property type="match status" value="1"/>
</dbReference>
<dbReference type="Pfam" id="PF08281">
    <property type="entry name" value="Sigma70_r4_2"/>
    <property type="match status" value="1"/>
</dbReference>
<protein>
    <submittedName>
        <fullName evidence="8">RNA polymerase subunit sigma-24</fullName>
    </submittedName>
</protein>
<keyword evidence="4" id="KW-0238">DNA-binding</keyword>
<dbReference type="SUPFAM" id="SSF88659">
    <property type="entry name" value="Sigma3 and sigma4 domains of RNA polymerase sigma factors"/>
    <property type="match status" value="1"/>
</dbReference>